<gene>
    <name evidence="2" type="primary">LOC111454348</name>
</gene>
<dbReference type="KEGG" id="cmos:111454348"/>
<sequence>MHEIPARDKKHEMQLQLTNKRRNQNYSIEEVRSQEMSGRRMMKEEEPFIIRLHSFQREPNQTKAWGGLKKKLEARSREGLKAVRRNASKNYFALKAGFSTKFVGYGMWMVQDVVHSFIPATTFGVCQIDKLFVGPNYERFLFLIWSGWGLEGRRPRGEPQAIIACFGCCG</sequence>
<evidence type="ECO:0000313" key="1">
    <source>
        <dbReference type="Proteomes" id="UP000504609"/>
    </source>
</evidence>
<accession>A0A6J1GI29</accession>
<protein>
    <submittedName>
        <fullName evidence="2">Uncharacterized protein LOC111454348</fullName>
    </submittedName>
</protein>
<reference evidence="2" key="1">
    <citation type="submission" date="2025-08" db="UniProtKB">
        <authorList>
            <consortium name="RefSeq"/>
        </authorList>
    </citation>
    <scope>IDENTIFICATION</scope>
    <source>
        <tissue evidence="2">Young leaves</tissue>
    </source>
</reference>
<dbReference type="GeneID" id="111454348"/>
<dbReference type="Proteomes" id="UP000504609">
    <property type="component" value="Unplaced"/>
</dbReference>
<proteinExistence type="predicted"/>
<dbReference type="AlphaFoldDB" id="A0A6J1GI29"/>
<name>A0A6J1GI29_CUCMO</name>
<dbReference type="RefSeq" id="XP_022951573.1">
    <property type="nucleotide sequence ID" value="XM_023095805.1"/>
</dbReference>
<organism evidence="1 2">
    <name type="scientific">Cucurbita moschata</name>
    <name type="common">Winter crookneck squash</name>
    <name type="synonym">Cucurbita pepo var. moschata</name>
    <dbReference type="NCBI Taxonomy" id="3662"/>
    <lineage>
        <taxon>Eukaryota</taxon>
        <taxon>Viridiplantae</taxon>
        <taxon>Streptophyta</taxon>
        <taxon>Embryophyta</taxon>
        <taxon>Tracheophyta</taxon>
        <taxon>Spermatophyta</taxon>
        <taxon>Magnoliopsida</taxon>
        <taxon>eudicotyledons</taxon>
        <taxon>Gunneridae</taxon>
        <taxon>Pentapetalae</taxon>
        <taxon>rosids</taxon>
        <taxon>fabids</taxon>
        <taxon>Cucurbitales</taxon>
        <taxon>Cucurbitaceae</taxon>
        <taxon>Cucurbiteae</taxon>
        <taxon>Cucurbita</taxon>
    </lineage>
</organism>
<keyword evidence="1" id="KW-1185">Reference proteome</keyword>
<evidence type="ECO:0000313" key="2">
    <source>
        <dbReference type="RefSeq" id="XP_022951573.1"/>
    </source>
</evidence>